<evidence type="ECO:0000313" key="3">
    <source>
        <dbReference type="Proteomes" id="UP000500741"/>
    </source>
</evidence>
<dbReference type="KEGG" id="wco:G7084_07230"/>
<evidence type="ECO:0000256" key="1">
    <source>
        <dbReference type="SAM" id="Phobius"/>
    </source>
</evidence>
<dbReference type="AlphaFoldDB" id="A0A6G8B1I3"/>
<feature type="transmembrane region" description="Helical" evidence="1">
    <location>
        <begin position="153"/>
        <end position="172"/>
    </location>
</feature>
<dbReference type="InterPro" id="IPR009339">
    <property type="entry name" value="DUF998"/>
</dbReference>
<keyword evidence="3" id="KW-1185">Reference proteome</keyword>
<name>A0A6G8B1I3_9LACO</name>
<sequence length="385" mass="43033">MAKATIELPDEFVRKLNLDQKQLIEMQIVDDQIIIDKNSEGIRQANKIAFRWAMVTGIVSMLIALINFIMQRTTTVGMTGANSLTQITIYLGGSFGTLSFLVMAFKTRHQAGHIIRWYNILMITLAYGILGTAVLALIMWVISSAFAGARLDIYTMSLIIGALVGTMNYIMVISAQGLRFQQAVSVLIATLFGGIIMSMATNGSVGWWQYNFSYLGTDRVGNGWIFNFTLIFSALILLTIVDYLFSALGAGIHKNRRLFILRLLFSITAIAVGLIGVFPNNPGWMHHVHDGIAQWLVMMVLVMIVAIRWLIPKPSWEFLVISYVMAGGLAISDILFKKSGYLSLTAFEMVAFGFAFAWLILLLQNLRNLIYDDDQKYVAKIELIK</sequence>
<reference evidence="2 3" key="1">
    <citation type="submission" date="2020-03" db="EMBL/GenBank/DDBJ databases">
        <title>Weissella sp. nov., isolated from Cybister lewisianus.</title>
        <authorList>
            <person name="Hyun D.-W."/>
            <person name="Bae J.-W."/>
        </authorList>
    </citation>
    <scope>NUCLEOTIDE SEQUENCE [LARGE SCALE GENOMIC DNA]</scope>
    <source>
        <strain evidence="2 3">HDW19</strain>
    </source>
</reference>
<keyword evidence="1" id="KW-0472">Membrane</keyword>
<dbReference type="EMBL" id="CP049888">
    <property type="protein sequence ID" value="QIL51097.1"/>
    <property type="molecule type" value="Genomic_DNA"/>
</dbReference>
<proteinExistence type="predicted"/>
<feature type="transmembrane region" description="Helical" evidence="1">
    <location>
        <begin position="258"/>
        <end position="280"/>
    </location>
</feature>
<feature type="transmembrane region" description="Helical" evidence="1">
    <location>
        <begin position="184"/>
        <end position="204"/>
    </location>
</feature>
<feature type="transmembrane region" description="Helical" evidence="1">
    <location>
        <begin position="117"/>
        <end position="141"/>
    </location>
</feature>
<feature type="transmembrane region" description="Helical" evidence="1">
    <location>
        <begin position="224"/>
        <end position="246"/>
    </location>
</feature>
<evidence type="ECO:0000313" key="2">
    <source>
        <dbReference type="EMBL" id="QIL51097.1"/>
    </source>
</evidence>
<feature type="transmembrane region" description="Helical" evidence="1">
    <location>
        <begin position="89"/>
        <end position="105"/>
    </location>
</feature>
<feature type="transmembrane region" description="Helical" evidence="1">
    <location>
        <begin position="292"/>
        <end position="311"/>
    </location>
</feature>
<dbReference type="Proteomes" id="UP000500741">
    <property type="component" value="Chromosome"/>
</dbReference>
<feature type="transmembrane region" description="Helical" evidence="1">
    <location>
        <begin position="318"/>
        <end position="336"/>
    </location>
</feature>
<keyword evidence="1" id="KW-1133">Transmembrane helix</keyword>
<feature type="transmembrane region" description="Helical" evidence="1">
    <location>
        <begin position="48"/>
        <end position="69"/>
    </location>
</feature>
<protein>
    <submittedName>
        <fullName evidence="2">DUF998 domain-containing protein</fullName>
    </submittedName>
</protein>
<dbReference type="RefSeq" id="WP_166011348.1">
    <property type="nucleotide sequence ID" value="NZ_CP049888.1"/>
</dbReference>
<keyword evidence="1" id="KW-0812">Transmembrane</keyword>
<gene>
    <name evidence="2" type="ORF">G7084_07230</name>
</gene>
<organism evidence="2 3">
    <name type="scientific">Weissella coleopterorum</name>
    <dbReference type="NCBI Taxonomy" id="2714949"/>
    <lineage>
        <taxon>Bacteria</taxon>
        <taxon>Bacillati</taxon>
        <taxon>Bacillota</taxon>
        <taxon>Bacilli</taxon>
        <taxon>Lactobacillales</taxon>
        <taxon>Lactobacillaceae</taxon>
        <taxon>Weissella</taxon>
    </lineage>
</organism>
<feature type="transmembrane region" description="Helical" evidence="1">
    <location>
        <begin position="342"/>
        <end position="363"/>
    </location>
</feature>
<dbReference type="Pfam" id="PF06197">
    <property type="entry name" value="DUF998"/>
    <property type="match status" value="1"/>
</dbReference>
<accession>A0A6G8B1I3</accession>